<accession>A0A7I8L7J8</accession>
<dbReference type="PANTHER" id="PTHR13085:SF0">
    <property type="entry name" value="SIGNAL PEPTIDASE COMPLEX SUBUNIT 2"/>
    <property type="match status" value="1"/>
</dbReference>
<keyword evidence="4 9" id="KW-0812">Transmembrane</keyword>
<evidence type="ECO:0000256" key="5">
    <source>
        <dbReference type="ARBA" id="ARBA00022824"/>
    </source>
</evidence>
<dbReference type="OrthoDB" id="29558at2759"/>
<keyword evidence="7 9" id="KW-0472">Membrane</keyword>
<comment type="subcellular location">
    <subcellularLocation>
        <location evidence="1 9">Endoplasmic reticulum membrane</location>
        <topology evidence="1 9">Multi-pass membrane protein</topology>
    </subcellularLocation>
</comment>
<dbReference type="PANTHER" id="PTHR13085">
    <property type="entry name" value="MICROSOMAL SIGNAL PEPTIDASE 25 KDA SUBUNIT"/>
    <property type="match status" value="1"/>
</dbReference>
<evidence type="ECO:0000313" key="12">
    <source>
        <dbReference type="Proteomes" id="UP000663760"/>
    </source>
</evidence>
<dbReference type="GO" id="GO:0006465">
    <property type="term" value="P:signal peptide processing"/>
    <property type="evidence" value="ECO:0007669"/>
    <property type="project" value="UniProtKB-UniRule"/>
</dbReference>
<dbReference type="GO" id="GO:0045047">
    <property type="term" value="P:protein targeting to ER"/>
    <property type="evidence" value="ECO:0007669"/>
    <property type="project" value="TreeGrafter"/>
</dbReference>
<keyword evidence="12" id="KW-1185">Reference proteome</keyword>
<evidence type="ECO:0000256" key="7">
    <source>
        <dbReference type="ARBA" id="ARBA00023136"/>
    </source>
</evidence>
<dbReference type="AlphaFoldDB" id="A0A7I8L7J8"/>
<evidence type="ECO:0000256" key="10">
    <source>
        <dbReference type="SAM" id="MobiDB-lite"/>
    </source>
</evidence>
<evidence type="ECO:0000256" key="8">
    <source>
        <dbReference type="ARBA" id="ARBA00045608"/>
    </source>
</evidence>
<feature type="transmembrane region" description="Helical" evidence="9">
    <location>
        <begin position="57"/>
        <end position="76"/>
    </location>
</feature>
<feature type="transmembrane region" description="Helical" evidence="9">
    <location>
        <begin position="110"/>
        <end position="131"/>
    </location>
</feature>
<feature type="region of interest" description="Disordered" evidence="10">
    <location>
        <begin position="1"/>
        <end position="21"/>
    </location>
</feature>
<dbReference type="EMBL" id="LR746274">
    <property type="protein sequence ID" value="CAA7405606.1"/>
    <property type="molecule type" value="Genomic_DNA"/>
</dbReference>
<evidence type="ECO:0000256" key="9">
    <source>
        <dbReference type="RuleBase" id="RU368033"/>
    </source>
</evidence>
<protein>
    <recommendedName>
        <fullName evidence="3 9">Signal peptidase complex subunit 2</fullName>
    </recommendedName>
</protein>
<sequence length="225" mass="24871">MANDSTGGGGGSSSEGSAKNTKKANLLDQNSVKHLLDETISEMVTNKGYPEDVRLSNLRLLIGAAIIATAVLAQFYPKKYPGNKDILFACIGLYPSSRFLNPSPPFLSNYFILIFKNCCHYIVFNVFLLIISYTKEKSAILFTHPPSESFVSTGLVVASKFPRFSDMYTLTISSADPKSILAKKPVHLTKTVTKWFTKDGVLVEALLLKDVEKLIDDYTTDRKTK</sequence>
<keyword evidence="6 9" id="KW-1133">Transmembrane helix</keyword>
<evidence type="ECO:0000256" key="3">
    <source>
        <dbReference type="ARBA" id="ARBA00017057"/>
    </source>
</evidence>
<gene>
    <name evidence="11" type="ORF">SI8410_11016284</name>
</gene>
<dbReference type="GO" id="GO:0008233">
    <property type="term" value="F:peptidase activity"/>
    <property type="evidence" value="ECO:0007669"/>
    <property type="project" value="UniProtKB-UniRule"/>
</dbReference>
<dbReference type="InterPro" id="IPR009582">
    <property type="entry name" value="Spc2/SPCS2"/>
</dbReference>
<proteinExistence type="inferred from homology"/>
<evidence type="ECO:0000256" key="1">
    <source>
        <dbReference type="ARBA" id="ARBA00004477"/>
    </source>
</evidence>
<dbReference type="Proteomes" id="UP000663760">
    <property type="component" value="Chromosome 11"/>
</dbReference>
<organism evidence="11 12">
    <name type="scientific">Spirodela intermedia</name>
    <name type="common">Intermediate duckweed</name>
    <dbReference type="NCBI Taxonomy" id="51605"/>
    <lineage>
        <taxon>Eukaryota</taxon>
        <taxon>Viridiplantae</taxon>
        <taxon>Streptophyta</taxon>
        <taxon>Embryophyta</taxon>
        <taxon>Tracheophyta</taxon>
        <taxon>Spermatophyta</taxon>
        <taxon>Magnoliopsida</taxon>
        <taxon>Liliopsida</taxon>
        <taxon>Araceae</taxon>
        <taxon>Lemnoideae</taxon>
        <taxon>Spirodela</taxon>
    </lineage>
</organism>
<dbReference type="Pfam" id="PF06703">
    <property type="entry name" value="SPC25"/>
    <property type="match status" value="2"/>
</dbReference>
<evidence type="ECO:0000313" key="11">
    <source>
        <dbReference type="EMBL" id="CAA7405606.1"/>
    </source>
</evidence>
<comment type="function">
    <text evidence="8 9">Component of the signal peptidase complex (SPC) which catalyzes the cleavage of N-terminal signal sequences from nascent proteins as they are translocated into the lumen of the endoplasmic reticulum. Enhances the enzymatic activity of SPC and facilitates the interactions between different components of the translocation site.</text>
</comment>
<keyword evidence="5 9" id="KW-0256">Endoplasmic reticulum</keyword>
<evidence type="ECO:0000256" key="4">
    <source>
        <dbReference type="ARBA" id="ARBA00022692"/>
    </source>
</evidence>
<evidence type="ECO:0000256" key="6">
    <source>
        <dbReference type="ARBA" id="ARBA00022989"/>
    </source>
</evidence>
<evidence type="ECO:0000256" key="2">
    <source>
        <dbReference type="ARBA" id="ARBA00007324"/>
    </source>
</evidence>
<feature type="compositionally biased region" description="Gly residues" evidence="10">
    <location>
        <begin position="1"/>
        <end position="13"/>
    </location>
</feature>
<name>A0A7I8L7J8_SPIIN</name>
<reference evidence="11" key="1">
    <citation type="submission" date="2020-02" db="EMBL/GenBank/DDBJ databases">
        <authorList>
            <person name="Scholz U."/>
            <person name="Mascher M."/>
            <person name="Fiebig A."/>
        </authorList>
    </citation>
    <scope>NUCLEOTIDE SEQUENCE</scope>
</reference>
<comment type="similarity">
    <text evidence="2 9">Belongs to the SPCS2 family.</text>
</comment>
<dbReference type="GO" id="GO:0005787">
    <property type="term" value="C:signal peptidase complex"/>
    <property type="evidence" value="ECO:0007669"/>
    <property type="project" value="UniProtKB-UniRule"/>
</dbReference>